<dbReference type="STRING" id="2711.A0A067FNS2"/>
<protein>
    <submittedName>
        <fullName evidence="2">Uncharacterized protein</fullName>
    </submittedName>
</protein>
<organism evidence="2 3">
    <name type="scientific">Citrus sinensis</name>
    <name type="common">Sweet orange</name>
    <name type="synonym">Citrus aurantium var. sinensis</name>
    <dbReference type="NCBI Taxonomy" id="2711"/>
    <lineage>
        <taxon>Eukaryota</taxon>
        <taxon>Viridiplantae</taxon>
        <taxon>Streptophyta</taxon>
        <taxon>Embryophyta</taxon>
        <taxon>Tracheophyta</taxon>
        <taxon>Spermatophyta</taxon>
        <taxon>Magnoliopsida</taxon>
        <taxon>eudicotyledons</taxon>
        <taxon>Gunneridae</taxon>
        <taxon>Pentapetalae</taxon>
        <taxon>rosids</taxon>
        <taxon>malvids</taxon>
        <taxon>Sapindales</taxon>
        <taxon>Rutaceae</taxon>
        <taxon>Aurantioideae</taxon>
        <taxon>Citrus</taxon>
    </lineage>
</organism>
<keyword evidence="1" id="KW-1133">Transmembrane helix</keyword>
<proteinExistence type="predicted"/>
<evidence type="ECO:0000256" key="1">
    <source>
        <dbReference type="SAM" id="Phobius"/>
    </source>
</evidence>
<keyword evidence="3" id="KW-1185">Reference proteome</keyword>
<dbReference type="EMBL" id="KK784905">
    <property type="protein sequence ID" value="KDO64821.1"/>
    <property type="molecule type" value="Genomic_DNA"/>
</dbReference>
<gene>
    <name evidence="2" type="ORF">CISIN_1g038807mg</name>
</gene>
<evidence type="ECO:0000313" key="3">
    <source>
        <dbReference type="Proteomes" id="UP000027120"/>
    </source>
</evidence>
<dbReference type="OrthoDB" id="672127at2759"/>
<dbReference type="KEGG" id="cit:107174960"/>
<dbReference type="AlphaFoldDB" id="A0A067FNS2"/>
<dbReference type="Pfam" id="PF03140">
    <property type="entry name" value="DUF247"/>
    <property type="match status" value="1"/>
</dbReference>
<reference evidence="2 3" key="1">
    <citation type="submission" date="2014-04" db="EMBL/GenBank/DDBJ databases">
        <authorList>
            <consortium name="International Citrus Genome Consortium"/>
            <person name="Gmitter F."/>
            <person name="Chen C."/>
            <person name="Farmerie W."/>
            <person name="Harkins T."/>
            <person name="Desany B."/>
            <person name="Mohiuddin M."/>
            <person name="Kodira C."/>
            <person name="Borodovsky M."/>
            <person name="Lomsadze A."/>
            <person name="Burns P."/>
            <person name="Jenkins J."/>
            <person name="Prochnik S."/>
            <person name="Shu S."/>
            <person name="Chapman J."/>
            <person name="Pitluck S."/>
            <person name="Schmutz J."/>
            <person name="Rokhsar D."/>
        </authorList>
    </citation>
    <scope>NUCLEOTIDE SEQUENCE</scope>
</reference>
<dbReference type="InterPro" id="IPR004158">
    <property type="entry name" value="DUF247_pln"/>
</dbReference>
<feature type="transmembrane region" description="Helical" evidence="1">
    <location>
        <begin position="400"/>
        <end position="423"/>
    </location>
</feature>
<keyword evidence="1" id="KW-0812">Transmembrane</keyword>
<dbReference type="PANTHER" id="PTHR31170">
    <property type="entry name" value="BNAC04G53230D PROTEIN"/>
    <property type="match status" value="1"/>
</dbReference>
<dbReference type="Proteomes" id="UP000027120">
    <property type="component" value="Unassembled WGS sequence"/>
</dbReference>
<sequence>MDHASIDMENLTSSLNGKLKNLHYPSSEECCIYRVPQSMLCLHPSDYTPQIVSIGPLHQGNPELQAMEEHKLRYLHHFLQRTKVSMAHFLAFIKKKETELRNCYAETINHLQSDEFLNMILVDAVFLVELFLRSYNLNLVTNDDRLFSKSGITFLGLEMRHDLYLLENQIPLFILNELFDLAKTATNGDIYEGISFVTIASVWLSTELILPIDDENLIEVHFSEAKHFLDLVILCLQQSHTQSCAQSGINYQNIPGVKELEQSGVQFKLRSSKNLLDIKFKNGILEIPFLTVTDMTERFYRNLLAFEHMHGYSGYFNAYVMIMHFLVYTPKDADLLIQNGIIRLGDSEKLSIVFHSLFKDCLKGPDLLYPDLVKDIQAFCKSPWHGWKANLKQNYFNTPWASISVIAAVILLLLTVTQTVCSFTSCS</sequence>
<keyword evidence="1" id="KW-0472">Membrane</keyword>
<dbReference type="PANTHER" id="PTHR31170:SF25">
    <property type="entry name" value="BNAA09G04570D PROTEIN"/>
    <property type="match status" value="1"/>
</dbReference>
<name>A0A067FNS2_CITSI</name>
<accession>A0A067FNS2</accession>
<evidence type="ECO:0000313" key="2">
    <source>
        <dbReference type="EMBL" id="KDO64821.1"/>
    </source>
</evidence>